<reference evidence="2 3" key="1">
    <citation type="submission" date="2021-04" db="EMBL/GenBank/DDBJ databases">
        <authorList>
            <person name="Pira H."/>
            <person name="Risdian C."/>
            <person name="Wink J."/>
        </authorList>
    </citation>
    <scope>NUCLEOTIDE SEQUENCE [LARGE SCALE GENOMIC DNA]</scope>
    <source>
        <strain evidence="2 3">WHA3</strain>
    </source>
</reference>
<evidence type="ECO:0000313" key="3">
    <source>
        <dbReference type="Proteomes" id="UP000722336"/>
    </source>
</evidence>
<feature type="domain" description="PD-(D/E)XK endonuclease-like" evidence="1">
    <location>
        <begin position="707"/>
        <end position="943"/>
    </location>
</feature>
<sequence length="969" mass="105322">MATRRLYTIAPHQAFADRLAATLLSGYPFARGDELSLARTLVLLPNRRSARAVQDAFVRASEGALLLPRLAVLGDLDDELMPGLPAGADALAGPPQIGELERTLRLMPLVEAWQRKTGQTRAKVETLRYAEALGRTLDLMQLYEVGTDRLTEAVEADMAVHWRSTATFLNIVREAWPEVLKTLGKSDRVAERQALLMRLAVRWRDAPPPHPVIAAGIANADPVAAALLGTIAQMPRGAVVLPGLDQDMDEAAWDALSAASTHPQAPLAALLRDMSASRADVRPWPGDAAAAGGQARTDMLAHALAAPRETAHWRDTPPPAQGAQGMRAVAVRSPAEEARAIALAMREALEVPGRTAALVTPDRDLARRVAAQMRRWGVEVDDSAGTPLSLTPPGALLGLLLEAAKSGFAPVPLLAVLKHPLVGPGEDRARWLRNVRHLDLALRGVRPARGLQAVGNRLRRELPGTADVDGVTGWWKAAAAALRPLAEIFRQRVTGDLAAVAGKLREVIAALSDERFWDGPSGRAASELLSELERYGGVTDRMPTADLPALMSALAGSVPVRPLYGRHPRLAIYGLLEARLQRADLMILGGLNEGVWPPADHFDPWLPPGVRRALGLPPTDRTLALSAHDFVAASGAPEVLLTRAARDASAPTVASRYWLRLQAFLGADLPHDDVLAALAADMDGEEPRAEIRRPAPAPPHADRRRAISVTQVETLRADPYQFYARYMLRLSRLDPLGASPEASERGVIVHDLMEKLHREGTLQDVAAREAAIDAALSGYSDHILLRVLWKPRVMRMLDWAAAQVAEYELGGWHVASVERKGHLDVDGVKLTGKADVIFQKGATLAVVDYKTGAPPQQNRIAEGYADQLALLSWLARSGRLGTESLPVAMVAYWRLSGGRTEGTITSSETSYRKVWKELEMWFDDAEARFRETAAMYLTGDAPFTARLKPEFAPFNDYAQLARVQEWEGR</sequence>
<proteinExistence type="predicted"/>
<gene>
    <name evidence="2" type="primary">addB</name>
    <name evidence="2" type="ORF">KCG44_01670</name>
</gene>
<evidence type="ECO:0000259" key="1">
    <source>
        <dbReference type="Pfam" id="PF12705"/>
    </source>
</evidence>
<name>A0ABS6SAR3_9SPHN</name>
<comment type="caution">
    <text evidence="2">The sequence shown here is derived from an EMBL/GenBank/DDBJ whole genome shotgun (WGS) entry which is preliminary data.</text>
</comment>
<dbReference type="RefSeq" id="WP_218443806.1">
    <property type="nucleotide sequence ID" value="NZ_JAGSPA010000001.1"/>
</dbReference>
<dbReference type="InterPro" id="IPR014153">
    <property type="entry name" value="Ds_break_AddB"/>
</dbReference>
<dbReference type="Proteomes" id="UP000722336">
    <property type="component" value="Unassembled WGS sequence"/>
</dbReference>
<accession>A0ABS6SAR3</accession>
<dbReference type="InterPro" id="IPR038726">
    <property type="entry name" value="PDDEXK_AddAB-type"/>
</dbReference>
<keyword evidence="3" id="KW-1185">Reference proteome</keyword>
<evidence type="ECO:0000313" key="2">
    <source>
        <dbReference type="EMBL" id="MBV7255487.1"/>
    </source>
</evidence>
<dbReference type="Pfam" id="PF12705">
    <property type="entry name" value="PDDEXK_1"/>
    <property type="match status" value="1"/>
</dbReference>
<dbReference type="EMBL" id="JAGSPA010000001">
    <property type="protein sequence ID" value="MBV7255487.1"/>
    <property type="molecule type" value="Genomic_DNA"/>
</dbReference>
<dbReference type="NCBIfam" id="TIGR02786">
    <property type="entry name" value="addB_alphas"/>
    <property type="match status" value="1"/>
</dbReference>
<protein>
    <submittedName>
        <fullName evidence="2">Double-strand break repair protein AddB</fullName>
    </submittedName>
</protein>
<organism evidence="2 3">
    <name type="scientific">Pacificimonas pallii</name>
    <dbReference type="NCBI Taxonomy" id="2827236"/>
    <lineage>
        <taxon>Bacteria</taxon>
        <taxon>Pseudomonadati</taxon>
        <taxon>Pseudomonadota</taxon>
        <taxon>Alphaproteobacteria</taxon>
        <taxon>Sphingomonadales</taxon>
        <taxon>Sphingosinicellaceae</taxon>
        <taxon>Pacificimonas</taxon>
    </lineage>
</organism>